<comment type="caution">
    <text evidence="2">The sequence shown here is derived from an EMBL/GenBank/DDBJ whole genome shotgun (WGS) entry which is preliminary data.</text>
</comment>
<dbReference type="Proteomes" id="UP000553209">
    <property type="component" value="Unassembled WGS sequence"/>
</dbReference>
<sequence length="162" mass="16957">MSTFAAVFAPNGRTWRGTEVELGDVDVIDDVTELMLDFATDRGSGVSILLVEADDEWFAIVRADDDGGEPRVYLSDARVVHDHPLASVLSEAGGLGAPPPSESAGARPDPRPDGDGDLLADLGLTEEELRSLSVGGGVLPSDVLAVVAERAGFAEILDGMRL</sequence>
<keyword evidence="3" id="KW-1185">Reference proteome</keyword>
<organism evidence="2 3">
    <name type="scientific">Nocardiopsis alborubida</name>
    <dbReference type="NCBI Taxonomy" id="146802"/>
    <lineage>
        <taxon>Bacteria</taxon>
        <taxon>Bacillati</taxon>
        <taxon>Actinomycetota</taxon>
        <taxon>Actinomycetes</taxon>
        <taxon>Streptosporangiales</taxon>
        <taxon>Nocardiopsidaceae</taxon>
        <taxon>Nocardiopsis</taxon>
    </lineage>
</organism>
<dbReference type="AlphaFoldDB" id="A0A7X6M9B1"/>
<evidence type="ECO:0000313" key="3">
    <source>
        <dbReference type="Proteomes" id="UP000553209"/>
    </source>
</evidence>
<proteinExistence type="predicted"/>
<dbReference type="InterPro" id="IPR023869">
    <property type="entry name" value="tRNA_Adeno_NH3ase_assoc_put"/>
</dbReference>
<reference evidence="2 3" key="1">
    <citation type="submission" date="2020-04" db="EMBL/GenBank/DDBJ databases">
        <title>MicrobeNet Type strains.</title>
        <authorList>
            <person name="Nicholson A.C."/>
        </authorList>
    </citation>
    <scope>NUCLEOTIDE SEQUENCE [LARGE SCALE GENOMIC DNA]</scope>
    <source>
        <strain evidence="2 3">ATCC 23612</strain>
    </source>
</reference>
<dbReference type="NCBIfam" id="TIGR03941">
    <property type="entry name" value="tRNA_deam_assoc"/>
    <property type="match status" value="1"/>
</dbReference>
<evidence type="ECO:0000256" key="1">
    <source>
        <dbReference type="SAM" id="MobiDB-lite"/>
    </source>
</evidence>
<dbReference type="EMBL" id="JAAXPG010000004">
    <property type="protein sequence ID" value="NKY97141.1"/>
    <property type="molecule type" value="Genomic_DNA"/>
</dbReference>
<evidence type="ECO:0000313" key="2">
    <source>
        <dbReference type="EMBL" id="NKY97141.1"/>
    </source>
</evidence>
<protein>
    <submittedName>
        <fullName evidence="2">tRNA adenosine deaminase-associated protein</fullName>
    </submittedName>
</protein>
<gene>
    <name evidence="2" type="ORF">HGB44_05555</name>
</gene>
<accession>A0A7X6M9B1</accession>
<feature type="region of interest" description="Disordered" evidence="1">
    <location>
        <begin position="89"/>
        <end position="118"/>
    </location>
</feature>
<dbReference type="RefSeq" id="WP_061080822.1">
    <property type="nucleotide sequence ID" value="NZ_JAAXPG010000004.1"/>
</dbReference>
<name>A0A7X6M9B1_9ACTN</name>